<reference evidence="3" key="1">
    <citation type="submission" date="2014-08" db="EMBL/GenBank/DDBJ databases">
        <title>Draft genome sequences of Sphingobium herbicidovorans.</title>
        <authorList>
            <person name="Gan H.M."/>
            <person name="Gan H.Y."/>
            <person name="Savka M.A."/>
        </authorList>
    </citation>
    <scope>NUCLEOTIDE SEQUENCE [LARGE SCALE GENOMIC DNA]</scope>
    <source>
        <strain evidence="3">NBRC 16415</strain>
    </source>
</reference>
<dbReference type="Pfam" id="PF01408">
    <property type="entry name" value="GFO_IDH_MocA"/>
    <property type="match status" value="1"/>
</dbReference>
<keyword evidence="4" id="KW-1185">Reference proteome</keyword>
<dbReference type="OrthoDB" id="9792935at2"/>
<dbReference type="eggNOG" id="COG0673">
    <property type="taxonomic scope" value="Bacteria"/>
</dbReference>
<dbReference type="InterPro" id="IPR000683">
    <property type="entry name" value="Gfo/Idh/MocA-like_OxRdtase_N"/>
</dbReference>
<protein>
    <submittedName>
        <fullName evidence="3">Oxidoreductase domain protein</fullName>
    </submittedName>
</protein>
<feature type="domain" description="Gal80p-like C-terminal" evidence="2">
    <location>
        <begin position="132"/>
        <end position="263"/>
    </location>
</feature>
<dbReference type="Gene3D" id="3.30.360.10">
    <property type="entry name" value="Dihydrodipicolinate Reductase, domain 2"/>
    <property type="match status" value="1"/>
</dbReference>
<proteinExistence type="predicted"/>
<evidence type="ECO:0000313" key="4">
    <source>
        <dbReference type="Proteomes" id="UP000024284"/>
    </source>
</evidence>
<comment type="caution">
    <text evidence="3">The sequence shown here is derived from an EMBL/GenBank/DDBJ whole genome shotgun (WGS) entry which is preliminary data.</text>
</comment>
<dbReference type="PANTHER" id="PTHR43708">
    <property type="entry name" value="CONSERVED EXPRESSED OXIDOREDUCTASE (EUROFUNG)"/>
    <property type="match status" value="1"/>
</dbReference>
<dbReference type="RefSeq" id="WP_051908482.1">
    <property type="nucleotide sequence ID" value="NZ_BCZD01000011.1"/>
</dbReference>
<dbReference type="PANTHER" id="PTHR43708:SF1">
    <property type="entry name" value="GALACTOSE_LACTOSE METABOLISM REGULATORY PROTEIN GAL80"/>
    <property type="match status" value="1"/>
</dbReference>
<dbReference type="AlphaFoldDB" id="A0A086P648"/>
<dbReference type="STRING" id="76947.GCA_002080435_03318"/>
<evidence type="ECO:0000259" key="2">
    <source>
        <dbReference type="Pfam" id="PF22685"/>
    </source>
</evidence>
<dbReference type="InterPro" id="IPR051317">
    <property type="entry name" value="Gfo/Idh/MocA_oxidoreduct"/>
</dbReference>
<dbReference type="Proteomes" id="UP000024284">
    <property type="component" value="Unassembled WGS sequence"/>
</dbReference>
<dbReference type="SUPFAM" id="SSF51735">
    <property type="entry name" value="NAD(P)-binding Rossmann-fold domains"/>
    <property type="match status" value="1"/>
</dbReference>
<dbReference type="InterPro" id="IPR036291">
    <property type="entry name" value="NAD(P)-bd_dom_sf"/>
</dbReference>
<dbReference type="GO" id="GO:0000166">
    <property type="term" value="F:nucleotide binding"/>
    <property type="evidence" value="ECO:0007669"/>
    <property type="project" value="InterPro"/>
</dbReference>
<name>A0A086P648_SPHHM</name>
<evidence type="ECO:0000259" key="1">
    <source>
        <dbReference type="Pfam" id="PF01408"/>
    </source>
</evidence>
<sequence length="374" mass="39510">MVIRVGMVGANPDYGWGSGVHRRVIERLPGFTLHGVCTTREESARKAAEKFNAPLWFTDHESLARHPDIDLVAICVKVPHHYAIAKAALDAGKHVYCEWPLAISIDEADELAALAKARGVKAMIGLHLRGSPVMRQAAQLVAQRHVGSVFSVTLHARIFGPVMRAMATRAGGTTLLSIYGGHLIDALDHHFGPIEEIGMRGAIRLPPVDETGAPVARDAYDHLMFQGTLRGGAMFQIDLAGVSMTGMGCNWRIDGSDGALRLSTRDPSLPAVESLVLHGATGGGPFEPIGVSADLECAAIPAAPDRYSAYPGSPASREALSSIGNLYAELGEAIRSGGPVEPDFHRAAAIQRRIAQLDAASVPASSAPIAGVVP</sequence>
<accession>A0A086P648</accession>
<dbReference type="EMBL" id="JFZA02000045">
    <property type="protein sequence ID" value="KFG88866.1"/>
    <property type="molecule type" value="Genomic_DNA"/>
</dbReference>
<dbReference type="Pfam" id="PF22685">
    <property type="entry name" value="Gal80p_C-like"/>
    <property type="match status" value="1"/>
</dbReference>
<feature type="domain" description="Gfo/Idh/MocA-like oxidoreductase N-terminal" evidence="1">
    <location>
        <begin position="3"/>
        <end position="125"/>
    </location>
</feature>
<evidence type="ECO:0000313" key="3">
    <source>
        <dbReference type="EMBL" id="KFG88866.1"/>
    </source>
</evidence>
<dbReference type="InterPro" id="IPR055080">
    <property type="entry name" value="Gal80p-like_C"/>
</dbReference>
<organism evidence="3 4">
    <name type="scientific">Sphingobium herbicidovorans (strain ATCC 700291 / DSM 11019 / CCUG 56400 / KCTC 2939 / LMG 18315 / NBRC 16415 / MH)</name>
    <name type="common">Sphingomonas herbicidovorans</name>
    <dbReference type="NCBI Taxonomy" id="1219045"/>
    <lineage>
        <taxon>Bacteria</taxon>
        <taxon>Pseudomonadati</taxon>
        <taxon>Pseudomonadota</taxon>
        <taxon>Alphaproteobacteria</taxon>
        <taxon>Sphingomonadales</taxon>
        <taxon>Sphingomonadaceae</taxon>
        <taxon>Sphingobium</taxon>
    </lineage>
</organism>
<gene>
    <name evidence="3" type="ORF">BV98_003266</name>
</gene>
<dbReference type="PATRIC" id="fig|1219045.3.peg.3317"/>
<dbReference type="Gene3D" id="3.40.50.720">
    <property type="entry name" value="NAD(P)-binding Rossmann-like Domain"/>
    <property type="match status" value="1"/>
</dbReference>